<gene>
    <name evidence="2" type="primary">yabQ</name>
    <name evidence="2" type="ORF">R6U77_04325</name>
</gene>
<keyword evidence="3" id="KW-1185">Reference proteome</keyword>
<dbReference type="InterPro" id="IPR019074">
    <property type="entry name" value="YabQ"/>
</dbReference>
<evidence type="ECO:0000256" key="1">
    <source>
        <dbReference type="SAM" id="Phobius"/>
    </source>
</evidence>
<protein>
    <submittedName>
        <fullName evidence="2">Spore cortex biosynthesis protein YabQ</fullName>
    </submittedName>
</protein>
<reference evidence="2 3" key="1">
    <citation type="submission" date="2023-09" db="EMBL/GenBank/DDBJ databases">
        <authorList>
            <person name="Page C.A."/>
            <person name="Perez-Diaz I.M."/>
        </authorList>
    </citation>
    <scope>NUCLEOTIDE SEQUENCE [LARGE SCALE GENOMIC DNA]</scope>
    <source>
        <strain evidence="2 3">Ll15</strain>
    </source>
</reference>
<evidence type="ECO:0000313" key="2">
    <source>
        <dbReference type="EMBL" id="WPK12924.1"/>
    </source>
</evidence>
<keyword evidence="1" id="KW-0472">Membrane</keyword>
<dbReference type="Proteomes" id="UP001322664">
    <property type="component" value="Chromosome"/>
</dbReference>
<keyword evidence="1" id="KW-0812">Transmembrane</keyword>
<organism evidence="2 3">
    <name type="scientific">Lysinibacillus louembei</name>
    <dbReference type="NCBI Taxonomy" id="1470088"/>
    <lineage>
        <taxon>Bacteria</taxon>
        <taxon>Bacillati</taxon>
        <taxon>Bacillota</taxon>
        <taxon>Bacilli</taxon>
        <taxon>Bacillales</taxon>
        <taxon>Bacillaceae</taxon>
        <taxon>Lysinibacillus</taxon>
    </lineage>
</organism>
<dbReference type="NCBIfam" id="TIGR02893">
    <property type="entry name" value="spore_yabQ"/>
    <property type="match status" value="1"/>
</dbReference>
<feature type="transmembrane region" description="Helical" evidence="1">
    <location>
        <begin position="93"/>
        <end position="113"/>
    </location>
</feature>
<dbReference type="Pfam" id="PF09578">
    <property type="entry name" value="Spore_YabQ"/>
    <property type="match status" value="1"/>
</dbReference>
<dbReference type="RefSeq" id="WP_293929494.1">
    <property type="nucleotide sequence ID" value="NZ_CP137624.1"/>
</dbReference>
<name>A0ABZ0RXF5_9BACI</name>
<evidence type="ECO:0000313" key="3">
    <source>
        <dbReference type="Proteomes" id="UP001322664"/>
    </source>
</evidence>
<feature type="transmembrane region" description="Helical" evidence="1">
    <location>
        <begin position="6"/>
        <end position="24"/>
    </location>
</feature>
<keyword evidence="1" id="KW-1133">Transmembrane helix</keyword>
<accession>A0ABZ0RXF5</accession>
<dbReference type="EMBL" id="CP137624">
    <property type="protein sequence ID" value="WPK12924.1"/>
    <property type="molecule type" value="Genomic_DNA"/>
</dbReference>
<feature type="transmembrane region" description="Helical" evidence="1">
    <location>
        <begin position="45"/>
        <end position="64"/>
    </location>
</feature>
<proteinExistence type="predicted"/>
<sequence length="152" mass="18192">MTISAQLMSAVIMLASGIFVGCVIDSTRAVWSSLPRRQWVRQCGVMLELIVWIALGFCTFYFLYVTKGGQWRAVDPLFQLAGIFLYDKLFRRFFRFIGRLFVLLFIRPIYWVIYIISRFFLVCWRIFRSIVLFLFTPVMKLYKVMTKYRFKK</sequence>
<feature type="transmembrane region" description="Helical" evidence="1">
    <location>
        <begin position="119"/>
        <end position="142"/>
    </location>
</feature>